<dbReference type="GO" id="GO:0006355">
    <property type="term" value="P:regulation of DNA-templated transcription"/>
    <property type="evidence" value="ECO:0007669"/>
    <property type="project" value="InterPro"/>
</dbReference>
<dbReference type="PROSITE" id="PS50043">
    <property type="entry name" value="HTH_LUXR_2"/>
    <property type="match status" value="1"/>
</dbReference>
<dbReference type="Pfam" id="PF00196">
    <property type="entry name" value="GerE"/>
    <property type="match status" value="1"/>
</dbReference>
<dbReference type="InterPro" id="IPR000792">
    <property type="entry name" value="Tscrpt_reg_LuxR_C"/>
</dbReference>
<keyword evidence="1" id="KW-0238">DNA-binding</keyword>
<dbReference type="CDD" id="cd06170">
    <property type="entry name" value="LuxR_C_like"/>
    <property type="match status" value="1"/>
</dbReference>
<dbReference type="SMART" id="SM00421">
    <property type="entry name" value="HTH_LUXR"/>
    <property type="match status" value="1"/>
</dbReference>
<proteinExistence type="predicted"/>
<comment type="caution">
    <text evidence="2">Lacks conserved residue(s) required for the propagation of feature annotation.</text>
</comment>
<evidence type="ECO:0000256" key="1">
    <source>
        <dbReference type="ARBA" id="ARBA00023125"/>
    </source>
</evidence>
<dbReference type="InterPro" id="IPR039420">
    <property type="entry name" value="WalR-like"/>
</dbReference>
<dbReference type="InterPro" id="IPR011006">
    <property type="entry name" value="CheY-like_superfamily"/>
</dbReference>
<evidence type="ECO:0000256" key="2">
    <source>
        <dbReference type="PROSITE-ProRule" id="PRU00169"/>
    </source>
</evidence>
<dbReference type="PANTHER" id="PTHR43214:SF43">
    <property type="entry name" value="TWO-COMPONENT RESPONSE REGULATOR"/>
    <property type="match status" value="1"/>
</dbReference>
<dbReference type="SMART" id="SM00448">
    <property type="entry name" value="REC"/>
    <property type="match status" value="1"/>
</dbReference>
<dbReference type="Gene3D" id="1.10.10.10">
    <property type="entry name" value="Winged helix-like DNA-binding domain superfamily/Winged helix DNA-binding domain"/>
    <property type="match status" value="1"/>
</dbReference>
<comment type="caution">
    <text evidence="5">The sequence shown here is derived from an EMBL/GenBank/DDBJ whole genome shotgun (WGS) entry which is preliminary data.</text>
</comment>
<keyword evidence="6" id="KW-1185">Reference proteome</keyword>
<evidence type="ECO:0000259" key="4">
    <source>
        <dbReference type="PROSITE" id="PS50110"/>
    </source>
</evidence>
<feature type="domain" description="HTH luxR-type" evidence="3">
    <location>
        <begin position="153"/>
        <end position="215"/>
    </location>
</feature>
<dbReference type="PANTHER" id="PTHR43214">
    <property type="entry name" value="TWO-COMPONENT RESPONSE REGULATOR"/>
    <property type="match status" value="1"/>
</dbReference>
<name>A0A4Z0C6K0_9BURK</name>
<evidence type="ECO:0000313" key="6">
    <source>
        <dbReference type="Proteomes" id="UP000298180"/>
    </source>
</evidence>
<dbReference type="InterPro" id="IPR016032">
    <property type="entry name" value="Sig_transdc_resp-reg_C-effctor"/>
</dbReference>
<dbReference type="Proteomes" id="UP000298180">
    <property type="component" value="Unassembled WGS sequence"/>
</dbReference>
<dbReference type="InterPro" id="IPR036388">
    <property type="entry name" value="WH-like_DNA-bd_sf"/>
</dbReference>
<dbReference type="InterPro" id="IPR001789">
    <property type="entry name" value="Sig_transdc_resp-reg_receiver"/>
</dbReference>
<dbReference type="RefSeq" id="WP_135262598.1">
    <property type="nucleotide sequence ID" value="NZ_SMLM01000001.1"/>
</dbReference>
<dbReference type="Gene3D" id="3.40.50.2300">
    <property type="match status" value="1"/>
</dbReference>
<dbReference type="GO" id="GO:0003677">
    <property type="term" value="F:DNA binding"/>
    <property type="evidence" value="ECO:0007669"/>
    <property type="project" value="UniProtKB-KW"/>
</dbReference>
<dbReference type="EMBL" id="SMLM01000001">
    <property type="protein sequence ID" value="TFZ06512.1"/>
    <property type="molecule type" value="Genomic_DNA"/>
</dbReference>
<accession>A0A4Z0C6K0</accession>
<dbReference type="PROSITE" id="PS50110">
    <property type="entry name" value="RESPONSE_REGULATORY"/>
    <property type="match status" value="1"/>
</dbReference>
<dbReference type="Pfam" id="PF00072">
    <property type="entry name" value="Response_reg"/>
    <property type="match status" value="1"/>
</dbReference>
<feature type="domain" description="Response regulatory" evidence="4">
    <location>
        <begin position="15"/>
        <end position="133"/>
    </location>
</feature>
<gene>
    <name evidence="5" type="ORF">EZ313_07720</name>
</gene>
<sequence length="215" mass="23470">MFSSEPLTTASPHRRILVVDDHALVRMCVVRMCASLSSELEVLEAPSLAAALDVYDRYADSVELVLLELNLPDSKGFASLLTLKRRHPRSRIMVLSGAVDEAIAAEARFLGAEKFLDKSGDPALLRAALSDFVNLLEPARRQTGWAKPARRSSEPSAPTLSAREIEILDLVLQGKNNQEIVAKTGLRLGTVKNYLSGLFALFGVPSRSRLVTLFG</sequence>
<reference evidence="5 6" key="1">
    <citation type="submission" date="2019-03" db="EMBL/GenBank/DDBJ databases">
        <title>Ramlibacter henchirensis DSM 14656, whole genome shotgun sequence.</title>
        <authorList>
            <person name="Zhang X."/>
            <person name="Feng G."/>
            <person name="Zhu H."/>
        </authorList>
    </citation>
    <scope>NUCLEOTIDE SEQUENCE [LARGE SCALE GENOMIC DNA]</scope>
    <source>
        <strain evidence="5 6">DSM 14656</strain>
    </source>
</reference>
<protein>
    <submittedName>
        <fullName evidence="5">Response regulator transcription factor</fullName>
    </submittedName>
</protein>
<evidence type="ECO:0000259" key="3">
    <source>
        <dbReference type="PROSITE" id="PS50043"/>
    </source>
</evidence>
<organism evidence="5 6">
    <name type="scientific">Ramlibacter henchirensis</name>
    <dbReference type="NCBI Taxonomy" id="204072"/>
    <lineage>
        <taxon>Bacteria</taxon>
        <taxon>Pseudomonadati</taxon>
        <taxon>Pseudomonadota</taxon>
        <taxon>Betaproteobacteria</taxon>
        <taxon>Burkholderiales</taxon>
        <taxon>Comamonadaceae</taxon>
        <taxon>Ramlibacter</taxon>
    </lineage>
</organism>
<dbReference type="AlphaFoldDB" id="A0A4Z0C6K0"/>
<evidence type="ECO:0000313" key="5">
    <source>
        <dbReference type="EMBL" id="TFZ06512.1"/>
    </source>
</evidence>
<dbReference type="SUPFAM" id="SSF52172">
    <property type="entry name" value="CheY-like"/>
    <property type="match status" value="1"/>
</dbReference>
<dbReference type="PRINTS" id="PR00038">
    <property type="entry name" value="HTHLUXR"/>
</dbReference>
<dbReference type="SUPFAM" id="SSF46894">
    <property type="entry name" value="C-terminal effector domain of the bipartite response regulators"/>
    <property type="match status" value="1"/>
</dbReference>
<dbReference type="OrthoDB" id="3374006at2"/>
<dbReference type="GO" id="GO:0000160">
    <property type="term" value="P:phosphorelay signal transduction system"/>
    <property type="evidence" value="ECO:0007669"/>
    <property type="project" value="InterPro"/>
</dbReference>